<evidence type="ECO:0000313" key="1">
    <source>
        <dbReference type="EMBL" id="CCA68248.1"/>
    </source>
</evidence>
<dbReference type="HOGENOM" id="CLU_1826009_0_0_1"/>
<comment type="caution">
    <text evidence="1">The sequence shown here is derived from an EMBL/GenBank/DDBJ whole genome shotgun (WGS) entry which is preliminary data.</text>
</comment>
<dbReference type="InParanoid" id="G4TA74"/>
<reference evidence="1 2" key="1">
    <citation type="journal article" date="2011" name="PLoS Pathog.">
        <title>Endophytic Life Strategies Decoded by Genome and Transcriptome Analyses of the Mutualistic Root Symbiont Piriformospora indica.</title>
        <authorList>
            <person name="Zuccaro A."/>
            <person name="Lahrmann U."/>
            <person name="Guldener U."/>
            <person name="Langen G."/>
            <person name="Pfiffi S."/>
            <person name="Biedenkopf D."/>
            <person name="Wong P."/>
            <person name="Samans B."/>
            <person name="Grimm C."/>
            <person name="Basiewicz M."/>
            <person name="Murat C."/>
            <person name="Martin F."/>
            <person name="Kogel K.H."/>
        </authorList>
    </citation>
    <scope>NUCLEOTIDE SEQUENCE [LARGE SCALE GENOMIC DNA]</scope>
    <source>
        <strain evidence="1 2">DSM 11827</strain>
    </source>
</reference>
<evidence type="ECO:0000313" key="2">
    <source>
        <dbReference type="Proteomes" id="UP000007148"/>
    </source>
</evidence>
<sequence>MGAQHYVGYARPSWNEERAMGKLGMCSCRRHESRYNGGREERYEESGIEWIMSVTGAVETWVLGTLNNRCGKYAELFHPRKPPNGHAHFLHLHDHSFAIPPSLLFSTCMTELVTSNNVIPSCREVNRALPRVNAVKSMQKE</sequence>
<keyword evidence="2" id="KW-1185">Reference proteome</keyword>
<organism evidence="1 2">
    <name type="scientific">Serendipita indica (strain DSM 11827)</name>
    <name type="common">Root endophyte fungus</name>
    <name type="synonym">Piriformospora indica</name>
    <dbReference type="NCBI Taxonomy" id="1109443"/>
    <lineage>
        <taxon>Eukaryota</taxon>
        <taxon>Fungi</taxon>
        <taxon>Dikarya</taxon>
        <taxon>Basidiomycota</taxon>
        <taxon>Agaricomycotina</taxon>
        <taxon>Agaricomycetes</taxon>
        <taxon>Sebacinales</taxon>
        <taxon>Serendipitaceae</taxon>
        <taxon>Serendipita</taxon>
    </lineage>
</organism>
<dbReference type="Proteomes" id="UP000007148">
    <property type="component" value="Unassembled WGS sequence"/>
</dbReference>
<proteinExistence type="predicted"/>
<name>G4TA74_SERID</name>
<gene>
    <name evidence="1" type="ORF">PIIN_02113</name>
</gene>
<protein>
    <submittedName>
        <fullName evidence="1">Uncharacterized protein</fullName>
    </submittedName>
</protein>
<dbReference type="EMBL" id="CAFZ01000028">
    <property type="protein sequence ID" value="CCA68248.1"/>
    <property type="molecule type" value="Genomic_DNA"/>
</dbReference>
<accession>G4TA74</accession>
<dbReference type="AlphaFoldDB" id="G4TA74"/>